<sequence length="208" mass="23331">MKTFLSIEIKDGRNTTSHSSVSPSSVAVNTTPQIITAAIPQRTEFTLGLRATPFEISRSNLSSGSNVKMETNPISLLEIPVFPKGSLMTSVNSDVKGVKLTSEKLQDIEDEETLDKMLDDCKDFDERKTIRAAIRELRKKKQDRRERERNIHLQELRQQREQKLQKVKMSGDTSEVVIKKIDRTAGGSTIRQITNCVSQSQSGTTPLL</sequence>
<feature type="domain" description="Smoothelin" evidence="1">
    <location>
        <begin position="96"/>
        <end position="141"/>
    </location>
</feature>
<keyword evidence="3" id="KW-1185">Reference proteome</keyword>
<reference evidence="2 3" key="1">
    <citation type="journal article" date="2019" name="Mol. Ecol. Resour.">
        <title>Chromosome-level genome assembly of Triplophysa tibetana, a fish adapted to the harsh high-altitude environment of the Tibetan Plateau.</title>
        <authorList>
            <person name="Yang X."/>
            <person name="Liu H."/>
            <person name="Ma Z."/>
            <person name="Zou Y."/>
            <person name="Zou M."/>
            <person name="Mao Y."/>
            <person name="Li X."/>
            <person name="Wang H."/>
            <person name="Chen T."/>
            <person name="Wang W."/>
            <person name="Yang R."/>
        </authorList>
    </citation>
    <scope>NUCLEOTIDE SEQUENCE [LARGE SCALE GENOMIC DNA]</scope>
    <source>
        <strain evidence="2">TTIB1903HZAU</strain>
        <tissue evidence="2">Muscle</tissue>
    </source>
</reference>
<accession>A0A5A9P214</accession>
<name>A0A5A9P214_9TELE</name>
<protein>
    <submittedName>
        <fullName evidence="2">Smoothelin</fullName>
    </submittedName>
</protein>
<comment type="caution">
    <text evidence="2">The sequence shown here is derived from an EMBL/GenBank/DDBJ whole genome shotgun (WGS) entry which is preliminary data.</text>
</comment>
<proteinExistence type="predicted"/>
<dbReference type="EMBL" id="SOYY01000009">
    <property type="protein sequence ID" value="KAA0716574.1"/>
    <property type="molecule type" value="Genomic_DNA"/>
</dbReference>
<dbReference type="Pfam" id="PF12510">
    <property type="entry name" value="Smoothelin"/>
    <property type="match status" value="1"/>
</dbReference>
<evidence type="ECO:0000259" key="1">
    <source>
        <dbReference type="Pfam" id="PF12510"/>
    </source>
</evidence>
<evidence type="ECO:0000313" key="2">
    <source>
        <dbReference type="EMBL" id="KAA0716574.1"/>
    </source>
</evidence>
<dbReference type="Proteomes" id="UP000324632">
    <property type="component" value="Chromosome 9"/>
</dbReference>
<gene>
    <name evidence="2" type="ORF">E1301_Tti009521</name>
</gene>
<dbReference type="InterPro" id="IPR022189">
    <property type="entry name" value="SMTN"/>
</dbReference>
<evidence type="ECO:0000313" key="3">
    <source>
        <dbReference type="Proteomes" id="UP000324632"/>
    </source>
</evidence>
<dbReference type="AlphaFoldDB" id="A0A5A9P214"/>
<organism evidence="2 3">
    <name type="scientific">Triplophysa tibetana</name>
    <dbReference type="NCBI Taxonomy" id="1572043"/>
    <lineage>
        <taxon>Eukaryota</taxon>
        <taxon>Metazoa</taxon>
        <taxon>Chordata</taxon>
        <taxon>Craniata</taxon>
        <taxon>Vertebrata</taxon>
        <taxon>Euteleostomi</taxon>
        <taxon>Actinopterygii</taxon>
        <taxon>Neopterygii</taxon>
        <taxon>Teleostei</taxon>
        <taxon>Ostariophysi</taxon>
        <taxon>Cypriniformes</taxon>
        <taxon>Nemacheilidae</taxon>
        <taxon>Triplophysa</taxon>
    </lineage>
</organism>